<proteinExistence type="inferred from homology"/>
<dbReference type="SMART" id="SM00822">
    <property type="entry name" value="PKS_KR"/>
    <property type="match status" value="1"/>
</dbReference>
<keyword evidence="2" id="KW-0560">Oxidoreductase</keyword>
<dbReference type="Proteomes" id="UP000293638">
    <property type="component" value="Unassembled WGS sequence"/>
</dbReference>
<accession>A0A4Q7NAP8</accession>
<sequence>MTGVAGRTVVVTGASGPAGRATVAALTAAGASVVAVSRDPSALEAPGVRAEAVDLLDAAAVAGLAARVGPVDGVLHLVGGWRGGKGFAANTLEDAELLHDALVRTLQHVTLAFHEVLRASDAGRFAIVSAAAVERPTAGSAAYVSAKAAAEAWTLALADSFAGTAAAAHILVVQAIGERPGWTPATTLADALVRLWDTDAQDLNGRRGGLAA</sequence>
<evidence type="ECO:0000259" key="3">
    <source>
        <dbReference type="SMART" id="SM00822"/>
    </source>
</evidence>
<dbReference type="OrthoDB" id="4773823at2"/>
<comment type="caution">
    <text evidence="4">The sequence shown here is derived from an EMBL/GenBank/DDBJ whole genome shotgun (WGS) entry which is preliminary data.</text>
</comment>
<dbReference type="Pfam" id="PF00106">
    <property type="entry name" value="adh_short"/>
    <property type="match status" value="1"/>
</dbReference>
<protein>
    <submittedName>
        <fullName evidence="4">NADP-dependent 3-hydroxy acid dehydrogenase YdfG</fullName>
    </submittedName>
</protein>
<organism evidence="4 5">
    <name type="scientific">Motilibacter rhizosphaerae</name>
    <dbReference type="NCBI Taxonomy" id="598652"/>
    <lineage>
        <taxon>Bacteria</taxon>
        <taxon>Bacillati</taxon>
        <taxon>Actinomycetota</taxon>
        <taxon>Actinomycetes</taxon>
        <taxon>Motilibacterales</taxon>
        <taxon>Motilibacteraceae</taxon>
        <taxon>Motilibacter</taxon>
    </lineage>
</organism>
<dbReference type="PROSITE" id="PS00061">
    <property type="entry name" value="ADH_SHORT"/>
    <property type="match status" value="1"/>
</dbReference>
<dbReference type="GO" id="GO:0016491">
    <property type="term" value="F:oxidoreductase activity"/>
    <property type="evidence" value="ECO:0007669"/>
    <property type="project" value="UniProtKB-KW"/>
</dbReference>
<dbReference type="InterPro" id="IPR002347">
    <property type="entry name" value="SDR_fam"/>
</dbReference>
<evidence type="ECO:0000313" key="4">
    <source>
        <dbReference type="EMBL" id="RZS80011.1"/>
    </source>
</evidence>
<dbReference type="InterPro" id="IPR020904">
    <property type="entry name" value="Sc_DH/Rdtase_CS"/>
</dbReference>
<gene>
    <name evidence="4" type="ORF">EV189_3490</name>
</gene>
<evidence type="ECO:0000313" key="5">
    <source>
        <dbReference type="Proteomes" id="UP000293638"/>
    </source>
</evidence>
<dbReference type="InterPro" id="IPR036291">
    <property type="entry name" value="NAD(P)-bd_dom_sf"/>
</dbReference>
<comment type="similarity">
    <text evidence="1">Belongs to the short-chain dehydrogenases/reductases (SDR) family.</text>
</comment>
<dbReference type="InterPro" id="IPR057326">
    <property type="entry name" value="KR_dom"/>
</dbReference>
<dbReference type="RefSeq" id="WP_130494227.1">
    <property type="nucleotide sequence ID" value="NZ_SGXD01000005.1"/>
</dbReference>
<name>A0A4Q7NAP8_9ACTN</name>
<dbReference type="PANTHER" id="PTHR43477">
    <property type="entry name" value="DIHYDROANTICAPSIN 7-DEHYDROGENASE"/>
    <property type="match status" value="1"/>
</dbReference>
<keyword evidence="5" id="KW-1185">Reference proteome</keyword>
<dbReference type="Gene3D" id="3.40.50.720">
    <property type="entry name" value="NAD(P)-binding Rossmann-like Domain"/>
    <property type="match status" value="1"/>
</dbReference>
<evidence type="ECO:0000256" key="1">
    <source>
        <dbReference type="ARBA" id="ARBA00006484"/>
    </source>
</evidence>
<dbReference type="EMBL" id="SGXD01000005">
    <property type="protein sequence ID" value="RZS80011.1"/>
    <property type="molecule type" value="Genomic_DNA"/>
</dbReference>
<reference evidence="4 5" key="1">
    <citation type="submission" date="2019-02" db="EMBL/GenBank/DDBJ databases">
        <title>Genomic Encyclopedia of Type Strains, Phase IV (KMG-IV): sequencing the most valuable type-strain genomes for metagenomic binning, comparative biology and taxonomic classification.</title>
        <authorList>
            <person name="Goeker M."/>
        </authorList>
    </citation>
    <scope>NUCLEOTIDE SEQUENCE [LARGE SCALE GENOMIC DNA]</scope>
    <source>
        <strain evidence="4 5">DSM 45622</strain>
    </source>
</reference>
<dbReference type="AlphaFoldDB" id="A0A4Q7NAP8"/>
<feature type="domain" description="Ketoreductase" evidence="3">
    <location>
        <begin position="7"/>
        <end position="185"/>
    </location>
</feature>
<dbReference type="PANTHER" id="PTHR43477:SF1">
    <property type="entry name" value="DIHYDROANTICAPSIN 7-DEHYDROGENASE"/>
    <property type="match status" value="1"/>
</dbReference>
<dbReference type="InterPro" id="IPR051122">
    <property type="entry name" value="SDR_DHRS6-like"/>
</dbReference>
<evidence type="ECO:0000256" key="2">
    <source>
        <dbReference type="ARBA" id="ARBA00023002"/>
    </source>
</evidence>
<dbReference type="SUPFAM" id="SSF51735">
    <property type="entry name" value="NAD(P)-binding Rossmann-fold domains"/>
    <property type="match status" value="1"/>
</dbReference>